<keyword evidence="2" id="KW-1185">Reference proteome</keyword>
<dbReference type="EMBL" id="CP097332">
    <property type="protein sequence ID" value="UQX89704.1"/>
    <property type="molecule type" value="Genomic_DNA"/>
</dbReference>
<dbReference type="RefSeq" id="WP_249773600.1">
    <property type="nucleotide sequence ID" value="NZ_CP097332.1"/>
</dbReference>
<evidence type="ECO:0000313" key="2">
    <source>
        <dbReference type="Proteomes" id="UP001056336"/>
    </source>
</evidence>
<accession>A0ABY4R1J0</accession>
<name>A0ABY4R1J0_9ACTN</name>
<reference evidence="1" key="1">
    <citation type="journal article" date="2018" name="Int. J. Syst. Evol. Microbiol.">
        <title>Jatrophihabitans telluris sp. nov., isolated from sediment soil of lava forest wetlands and the emended description of the genus Jatrophihabitans.</title>
        <authorList>
            <person name="Lee K.C."/>
            <person name="Suh M.K."/>
            <person name="Eom M.K."/>
            <person name="Kim K.K."/>
            <person name="Kim J.S."/>
            <person name="Kim D.S."/>
            <person name="Ko S.H."/>
            <person name="Shin Y.K."/>
            <person name="Lee J.S."/>
        </authorList>
    </citation>
    <scope>NUCLEOTIDE SEQUENCE</scope>
    <source>
        <strain evidence="1">N237</strain>
    </source>
</reference>
<evidence type="ECO:0000313" key="1">
    <source>
        <dbReference type="EMBL" id="UQX89704.1"/>
    </source>
</evidence>
<dbReference type="Proteomes" id="UP001056336">
    <property type="component" value="Chromosome"/>
</dbReference>
<reference evidence="1" key="2">
    <citation type="submission" date="2022-05" db="EMBL/GenBank/DDBJ databases">
        <authorList>
            <person name="Kim J.-S."/>
            <person name="Lee K."/>
            <person name="Suh M."/>
            <person name="Eom M."/>
            <person name="Kim J.-S."/>
            <person name="Kim D.-S."/>
            <person name="Ko S.-H."/>
            <person name="Shin Y."/>
            <person name="Lee J.-S."/>
        </authorList>
    </citation>
    <scope>NUCLEOTIDE SEQUENCE</scope>
    <source>
        <strain evidence="1">N237</strain>
    </source>
</reference>
<sequence length="51" mass="5683">MNGKKITTIIVILFIVFFVVNSPKEAADIVKSTQHVMAHAFSSMSEFVKNL</sequence>
<protein>
    <submittedName>
        <fullName evidence="1">Uncharacterized protein</fullName>
    </submittedName>
</protein>
<organism evidence="1 2">
    <name type="scientific">Jatrophihabitans telluris</name>
    <dbReference type="NCBI Taxonomy" id="2038343"/>
    <lineage>
        <taxon>Bacteria</taxon>
        <taxon>Bacillati</taxon>
        <taxon>Actinomycetota</taxon>
        <taxon>Actinomycetes</taxon>
        <taxon>Jatrophihabitantales</taxon>
        <taxon>Jatrophihabitantaceae</taxon>
        <taxon>Jatrophihabitans</taxon>
    </lineage>
</organism>
<proteinExistence type="predicted"/>
<gene>
    <name evidence="1" type="ORF">M6D93_06800</name>
</gene>